<evidence type="ECO:0000313" key="2">
    <source>
        <dbReference type="Proteomes" id="UP000009886"/>
    </source>
</evidence>
<dbReference type="AlphaFoldDB" id="K9FPJ0"/>
<sequence length="127" mass="14177">MQYGLNCLLKQGLFLPDNVQQDPHSPCLDFMNIISLPENCLDVGLDTYAFIESHHAEIYRLSTNNTIDLLKSNYLENRKLGAIYLEGGLYPPSELGSIKTNSKNPKILVLNLALSDAIHSKTSEEIV</sequence>
<dbReference type="Proteomes" id="UP000009886">
    <property type="component" value="Unassembled WGS sequence"/>
</dbReference>
<dbReference type="VEuPathDB" id="FungiDB:PDIP_61180"/>
<evidence type="ECO:0000313" key="1">
    <source>
        <dbReference type="EMBL" id="EKV10272.1"/>
    </source>
</evidence>
<gene>
    <name evidence="1" type="ORF">PDIP_61180</name>
</gene>
<proteinExistence type="predicted"/>
<dbReference type="OrthoDB" id="5958943at2759"/>
<organism evidence="1 2">
    <name type="scientific">Penicillium digitatum (strain Pd1 / CECT 20795)</name>
    <name type="common">Green mold</name>
    <dbReference type="NCBI Taxonomy" id="1170230"/>
    <lineage>
        <taxon>Eukaryota</taxon>
        <taxon>Fungi</taxon>
        <taxon>Dikarya</taxon>
        <taxon>Ascomycota</taxon>
        <taxon>Pezizomycotina</taxon>
        <taxon>Eurotiomycetes</taxon>
        <taxon>Eurotiomycetidae</taxon>
        <taxon>Eurotiales</taxon>
        <taxon>Aspergillaceae</taxon>
        <taxon>Penicillium</taxon>
    </lineage>
</organism>
<comment type="caution">
    <text evidence="1">The sequence shown here is derived from an EMBL/GenBank/DDBJ whole genome shotgun (WGS) entry which is preliminary data.</text>
</comment>
<name>K9FPJ0_PEND1</name>
<dbReference type="EMBL" id="AKCU01000416">
    <property type="protein sequence ID" value="EKV10272.1"/>
    <property type="molecule type" value="Genomic_DNA"/>
</dbReference>
<accession>K9FPJ0</accession>
<dbReference type="KEGG" id="pdp:PDIP_61180"/>
<protein>
    <submittedName>
        <fullName evidence="1">Uncharacterized protein</fullName>
    </submittedName>
</protein>
<dbReference type="HOGENOM" id="CLU_1971283_0_0_1"/>
<reference evidence="2" key="1">
    <citation type="journal article" date="2012" name="BMC Genomics">
        <title>Genome sequence of the necrotrophic fungus Penicillium digitatum, the main postharvest pathogen of citrus.</title>
        <authorList>
            <person name="Marcet-Houben M."/>
            <person name="Ballester A.-R."/>
            <person name="de la Fuente B."/>
            <person name="Harries E."/>
            <person name="Marcos J.F."/>
            <person name="Gonzalez-Candelas L."/>
            <person name="Gabaldon T."/>
        </authorList>
    </citation>
    <scope>NUCLEOTIDE SEQUENCE [LARGE SCALE GENOMIC DNA]</scope>
    <source>
        <strain evidence="2">Pd1 / CECT 20795</strain>
    </source>
</reference>